<sequence length="294" mass="32733">MVILLIPLLQIRPLVGFEQFSPQVAAIALINAHPDAPPTSLDEIKTFKPCEFRPNAFQINRGGHLANYIVCGRVAGDSSDRLDAYFNTVTPGNNLYIQYIALDAVKRARARISLNHLPTATNLSPEESRIIRTANKLYDKAVGTMAISWSEVFGNTDQSPADTKINYYGYRDAANKWQLLINTPYLFDFSQSVEGRPPILSAEELANAGTDDDDSDDGFPSPDRYFLSQMPDPLNKLADLAKKENLLGIRVNEPEVFDSEGNKVHPSDYRSVLRPGQIIAVRYTCNILFLAKNL</sequence>
<evidence type="ECO:0000256" key="1">
    <source>
        <dbReference type="SAM" id="SignalP"/>
    </source>
</evidence>
<reference evidence="2 3" key="1">
    <citation type="journal article" date="2019" name="Nat. Ecol. Evol.">
        <title>Megaphylogeny resolves global patterns of mushroom evolution.</title>
        <authorList>
            <person name="Varga T."/>
            <person name="Krizsan K."/>
            <person name="Foldi C."/>
            <person name="Dima B."/>
            <person name="Sanchez-Garcia M."/>
            <person name="Sanchez-Ramirez S."/>
            <person name="Szollosi G.J."/>
            <person name="Szarkandi J.G."/>
            <person name="Papp V."/>
            <person name="Albert L."/>
            <person name="Andreopoulos W."/>
            <person name="Angelini C."/>
            <person name="Antonin V."/>
            <person name="Barry K.W."/>
            <person name="Bougher N.L."/>
            <person name="Buchanan P."/>
            <person name="Buyck B."/>
            <person name="Bense V."/>
            <person name="Catcheside P."/>
            <person name="Chovatia M."/>
            <person name="Cooper J."/>
            <person name="Damon W."/>
            <person name="Desjardin D."/>
            <person name="Finy P."/>
            <person name="Geml J."/>
            <person name="Haridas S."/>
            <person name="Hughes K."/>
            <person name="Justo A."/>
            <person name="Karasinski D."/>
            <person name="Kautmanova I."/>
            <person name="Kiss B."/>
            <person name="Kocsube S."/>
            <person name="Kotiranta H."/>
            <person name="LaButti K.M."/>
            <person name="Lechner B.E."/>
            <person name="Liimatainen K."/>
            <person name="Lipzen A."/>
            <person name="Lukacs Z."/>
            <person name="Mihaltcheva S."/>
            <person name="Morgado L.N."/>
            <person name="Niskanen T."/>
            <person name="Noordeloos M.E."/>
            <person name="Ohm R.A."/>
            <person name="Ortiz-Santana B."/>
            <person name="Ovrebo C."/>
            <person name="Racz N."/>
            <person name="Riley R."/>
            <person name="Savchenko A."/>
            <person name="Shiryaev A."/>
            <person name="Soop K."/>
            <person name="Spirin V."/>
            <person name="Szebenyi C."/>
            <person name="Tomsovsky M."/>
            <person name="Tulloss R.E."/>
            <person name="Uehling J."/>
            <person name="Grigoriev I.V."/>
            <person name="Vagvolgyi C."/>
            <person name="Papp T."/>
            <person name="Martin F.M."/>
            <person name="Miettinen O."/>
            <person name="Hibbett D.S."/>
            <person name="Nagy L.G."/>
        </authorList>
    </citation>
    <scope>NUCLEOTIDE SEQUENCE [LARGE SCALE GENOMIC DNA]</scope>
    <source>
        <strain evidence="2 3">CBS 962.96</strain>
    </source>
</reference>
<feature type="signal peptide" evidence="1">
    <location>
        <begin position="1"/>
        <end position="16"/>
    </location>
</feature>
<gene>
    <name evidence="2" type="ORF">K435DRAFT_796846</name>
</gene>
<dbReference type="EMBL" id="ML179163">
    <property type="protein sequence ID" value="THU97066.1"/>
    <property type="molecule type" value="Genomic_DNA"/>
</dbReference>
<organism evidence="2 3">
    <name type="scientific">Dendrothele bispora (strain CBS 962.96)</name>
    <dbReference type="NCBI Taxonomy" id="1314807"/>
    <lineage>
        <taxon>Eukaryota</taxon>
        <taxon>Fungi</taxon>
        <taxon>Dikarya</taxon>
        <taxon>Basidiomycota</taxon>
        <taxon>Agaricomycotina</taxon>
        <taxon>Agaricomycetes</taxon>
        <taxon>Agaricomycetidae</taxon>
        <taxon>Agaricales</taxon>
        <taxon>Agaricales incertae sedis</taxon>
        <taxon>Dendrothele</taxon>
    </lineage>
</organism>
<protein>
    <submittedName>
        <fullName evidence="2">Uncharacterized protein</fullName>
    </submittedName>
</protein>
<dbReference type="OrthoDB" id="3034515at2759"/>
<evidence type="ECO:0000313" key="2">
    <source>
        <dbReference type="EMBL" id="THU97066.1"/>
    </source>
</evidence>
<dbReference type="Proteomes" id="UP000297245">
    <property type="component" value="Unassembled WGS sequence"/>
</dbReference>
<keyword evidence="1" id="KW-0732">Signal</keyword>
<evidence type="ECO:0000313" key="3">
    <source>
        <dbReference type="Proteomes" id="UP000297245"/>
    </source>
</evidence>
<accession>A0A4S8M4E4</accession>
<keyword evidence="3" id="KW-1185">Reference proteome</keyword>
<dbReference type="AlphaFoldDB" id="A0A4S8M4E4"/>
<proteinExistence type="predicted"/>
<name>A0A4S8M4E4_DENBC</name>
<feature type="chain" id="PRO_5020349462" evidence="1">
    <location>
        <begin position="17"/>
        <end position="294"/>
    </location>
</feature>